<protein>
    <submittedName>
        <fullName evidence="1">Uncharacterized protein</fullName>
    </submittedName>
</protein>
<organism evidence="1 2">
    <name type="scientific">Diploscapter pachys</name>
    <dbReference type="NCBI Taxonomy" id="2018661"/>
    <lineage>
        <taxon>Eukaryota</taxon>
        <taxon>Metazoa</taxon>
        <taxon>Ecdysozoa</taxon>
        <taxon>Nematoda</taxon>
        <taxon>Chromadorea</taxon>
        <taxon>Rhabditida</taxon>
        <taxon>Rhabditina</taxon>
        <taxon>Rhabditomorpha</taxon>
        <taxon>Rhabditoidea</taxon>
        <taxon>Rhabditidae</taxon>
        <taxon>Diploscapter</taxon>
    </lineage>
</organism>
<evidence type="ECO:0000313" key="1">
    <source>
        <dbReference type="EMBL" id="PAV93060.1"/>
    </source>
</evidence>
<dbReference type="AlphaFoldDB" id="A0A2A2M3M6"/>
<gene>
    <name evidence="1" type="ORF">WR25_04667</name>
</gene>
<sequence>MEECISAFGCIPVDPKREDFCWAEPKSPPPVVPVVVPICAEVEPNRPPPDVEMCLVLMFCVVPFLAIVSEAITGSNLMVVPFGAEAADEPEKSQFHLYFQLHIPV</sequence>
<dbReference type="EMBL" id="LIAE01005767">
    <property type="protein sequence ID" value="PAV93060.1"/>
    <property type="molecule type" value="Genomic_DNA"/>
</dbReference>
<accession>A0A2A2M3M6</accession>
<dbReference type="Proteomes" id="UP000218231">
    <property type="component" value="Unassembled WGS sequence"/>
</dbReference>
<name>A0A2A2M3M6_9BILA</name>
<reference evidence="1 2" key="1">
    <citation type="journal article" date="2017" name="Curr. Biol.">
        <title>Genome architecture and evolution of a unichromosomal asexual nematode.</title>
        <authorList>
            <person name="Fradin H."/>
            <person name="Zegar C."/>
            <person name="Gutwein M."/>
            <person name="Lucas J."/>
            <person name="Kovtun M."/>
            <person name="Corcoran D."/>
            <person name="Baugh L.R."/>
            <person name="Kiontke K."/>
            <person name="Gunsalus K."/>
            <person name="Fitch D.H."/>
            <person name="Piano F."/>
        </authorList>
    </citation>
    <scope>NUCLEOTIDE SEQUENCE [LARGE SCALE GENOMIC DNA]</scope>
    <source>
        <strain evidence="1">PF1309</strain>
    </source>
</reference>
<keyword evidence="2" id="KW-1185">Reference proteome</keyword>
<proteinExistence type="predicted"/>
<evidence type="ECO:0000313" key="2">
    <source>
        <dbReference type="Proteomes" id="UP000218231"/>
    </source>
</evidence>
<comment type="caution">
    <text evidence="1">The sequence shown here is derived from an EMBL/GenBank/DDBJ whole genome shotgun (WGS) entry which is preliminary data.</text>
</comment>